<dbReference type="Proteomes" id="UP001603857">
    <property type="component" value="Unassembled WGS sequence"/>
</dbReference>
<dbReference type="Pfam" id="PF13639">
    <property type="entry name" value="zf-RING_2"/>
    <property type="match status" value="1"/>
</dbReference>
<keyword evidence="2 4" id="KW-0863">Zinc-finger</keyword>
<dbReference type="SMART" id="SM00184">
    <property type="entry name" value="RING"/>
    <property type="match status" value="1"/>
</dbReference>
<evidence type="ECO:0000313" key="6">
    <source>
        <dbReference type="EMBL" id="KAL2330966.1"/>
    </source>
</evidence>
<evidence type="ECO:0000256" key="3">
    <source>
        <dbReference type="ARBA" id="ARBA00022833"/>
    </source>
</evidence>
<protein>
    <recommendedName>
        <fullName evidence="5">RING-type domain-containing protein</fullName>
    </recommendedName>
</protein>
<evidence type="ECO:0000313" key="7">
    <source>
        <dbReference type="Proteomes" id="UP001603857"/>
    </source>
</evidence>
<reference evidence="6 7" key="1">
    <citation type="submission" date="2024-08" db="EMBL/GenBank/DDBJ databases">
        <title>Insights into the chromosomal genome structure of Flemingia macrophylla.</title>
        <authorList>
            <person name="Ding Y."/>
            <person name="Zhao Y."/>
            <person name="Bi W."/>
            <person name="Wu M."/>
            <person name="Zhao G."/>
            <person name="Gong Y."/>
            <person name="Li W."/>
            <person name="Zhang P."/>
        </authorList>
    </citation>
    <scope>NUCLEOTIDE SEQUENCE [LARGE SCALE GENOMIC DNA]</scope>
    <source>
        <strain evidence="6">DYQJB</strain>
        <tissue evidence="6">Leaf</tissue>
    </source>
</reference>
<gene>
    <name evidence="6" type="ORF">Fmac_018547</name>
</gene>
<dbReference type="InterPro" id="IPR013083">
    <property type="entry name" value="Znf_RING/FYVE/PHD"/>
</dbReference>
<dbReference type="PROSITE" id="PS50089">
    <property type="entry name" value="ZF_RING_2"/>
    <property type="match status" value="1"/>
</dbReference>
<name>A0ABD1M5D1_9FABA</name>
<keyword evidence="1" id="KW-0479">Metal-binding</keyword>
<dbReference type="PANTHER" id="PTHR45931">
    <property type="entry name" value="SI:CH211-59O9.10"/>
    <property type="match status" value="1"/>
</dbReference>
<dbReference type="PANTHER" id="PTHR45931:SF16">
    <property type="entry name" value="RING_U-BOX SUPERFAMILY PROTEIN"/>
    <property type="match status" value="1"/>
</dbReference>
<dbReference type="AlphaFoldDB" id="A0ABD1M5D1"/>
<organism evidence="6 7">
    <name type="scientific">Flemingia macrophylla</name>
    <dbReference type="NCBI Taxonomy" id="520843"/>
    <lineage>
        <taxon>Eukaryota</taxon>
        <taxon>Viridiplantae</taxon>
        <taxon>Streptophyta</taxon>
        <taxon>Embryophyta</taxon>
        <taxon>Tracheophyta</taxon>
        <taxon>Spermatophyta</taxon>
        <taxon>Magnoliopsida</taxon>
        <taxon>eudicotyledons</taxon>
        <taxon>Gunneridae</taxon>
        <taxon>Pentapetalae</taxon>
        <taxon>rosids</taxon>
        <taxon>fabids</taxon>
        <taxon>Fabales</taxon>
        <taxon>Fabaceae</taxon>
        <taxon>Papilionoideae</taxon>
        <taxon>50 kb inversion clade</taxon>
        <taxon>NPAAA clade</taxon>
        <taxon>indigoferoid/millettioid clade</taxon>
        <taxon>Phaseoleae</taxon>
        <taxon>Flemingia</taxon>
    </lineage>
</organism>
<comment type="caution">
    <text evidence="6">The sequence shown here is derived from an EMBL/GenBank/DDBJ whole genome shotgun (WGS) entry which is preliminary data.</text>
</comment>
<evidence type="ECO:0000256" key="1">
    <source>
        <dbReference type="ARBA" id="ARBA00022723"/>
    </source>
</evidence>
<dbReference type="EMBL" id="JBGMDY010000006">
    <property type="protein sequence ID" value="KAL2330966.1"/>
    <property type="molecule type" value="Genomic_DNA"/>
</dbReference>
<evidence type="ECO:0000256" key="2">
    <source>
        <dbReference type="ARBA" id="ARBA00022771"/>
    </source>
</evidence>
<dbReference type="GO" id="GO:0008270">
    <property type="term" value="F:zinc ion binding"/>
    <property type="evidence" value="ECO:0007669"/>
    <property type="project" value="UniProtKB-KW"/>
</dbReference>
<keyword evidence="7" id="KW-1185">Reference proteome</keyword>
<dbReference type="SUPFAM" id="SSF57850">
    <property type="entry name" value="RING/U-box"/>
    <property type="match status" value="1"/>
</dbReference>
<proteinExistence type="predicted"/>
<feature type="domain" description="RING-type" evidence="5">
    <location>
        <begin position="31"/>
        <end position="73"/>
    </location>
</feature>
<sequence length="92" mass="10140">MAREGGNNYSLPTGVTTLERFKVGDDEKEKCVICLEEFNSGDDAVIKLPCSHICHFPCILQWFDQNGTCPVCRFACGGNHVKDQTMILGQGT</sequence>
<keyword evidence="3" id="KW-0862">Zinc</keyword>
<evidence type="ECO:0000256" key="4">
    <source>
        <dbReference type="PROSITE-ProRule" id="PRU00175"/>
    </source>
</evidence>
<dbReference type="InterPro" id="IPR051834">
    <property type="entry name" value="RING_finger_E3_ligase"/>
</dbReference>
<accession>A0ABD1M5D1</accession>
<dbReference type="InterPro" id="IPR001841">
    <property type="entry name" value="Znf_RING"/>
</dbReference>
<dbReference type="Gene3D" id="3.30.40.10">
    <property type="entry name" value="Zinc/RING finger domain, C3HC4 (zinc finger)"/>
    <property type="match status" value="1"/>
</dbReference>
<evidence type="ECO:0000259" key="5">
    <source>
        <dbReference type="PROSITE" id="PS50089"/>
    </source>
</evidence>